<evidence type="ECO:0000313" key="15">
    <source>
        <dbReference type="EMBL" id="PXF47207.1"/>
    </source>
</evidence>
<feature type="domain" description="Fructose-1-6-bisphosphatase class I N-terminal" evidence="13">
    <location>
        <begin position="51"/>
        <end position="227"/>
    </location>
</feature>
<dbReference type="PANTHER" id="PTHR11556">
    <property type="entry name" value="FRUCTOSE-1,6-BISPHOSPHATASE-RELATED"/>
    <property type="match status" value="1"/>
</dbReference>
<reference evidence="15 16" key="1">
    <citation type="journal article" date="2018" name="Mol. Biol. Evol.">
        <title>Analysis of the draft genome of the red seaweed Gracilariopsis chorda provides insights into genome size evolution in Rhodophyta.</title>
        <authorList>
            <person name="Lee J."/>
            <person name="Yang E.C."/>
            <person name="Graf L."/>
            <person name="Yang J.H."/>
            <person name="Qiu H."/>
            <person name="Zel Zion U."/>
            <person name="Chan C.X."/>
            <person name="Stephens T.G."/>
            <person name="Weber A.P.M."/>
            <person name="Boo G.H."/>
            <person name="Boo S.M."/>
            <person name="Kim K.M."/>
            <person name="Shin Y."/>
            <person name="Jung M."/>
            <person name="Lee S.J."/>
            <person name="Yim H.S."/>
            <person name="Lee J.H."/>
            <person name="Bhattacharya D."/>
            <person name="Yoon H.S."/>
        </authorList>
    </citation>
    <scope>NUCLEOTIDE SEQUENCE [LARGE SCALE GENOMIC DNA]</scope>
    <source>
        <strain evidence="15 16">SKKU-2015</strain>
        <tissue evidence="15">Whole body</tissue>
    </source>
</reference>
<accession>A0A2V3IZU9</accession>
<dbReference type="InterPro" id="IPR033391">
    <property type="entry name" value="FBPase_N"/>
</dbReference>
<evidence type="ECO:0000256" key="2">
    <source>
        <dbReference type="ARBA" id="ARBA00001946"/>
    </source>
</evidence>
<evidence type="ECO:0000256" key="6">
    <source>
        <dbReference type="ARBA" id="ARBA00022723"/>
    </source>
</evidence>
<dbReference type="Gene3D" id="3.30.540.10">
    <property type="entry name" value="Fructose-1,6-Bisphosphatase, subunit A, domain 1"/>
    <property type="match status" value="1"/>
</dbReference>
<dbReference type="HAMAP" id="MF_01855">
    <property type="entry name" value="FBPase_class1"/>
    <property type="match status" value="1"/>
</dbReference>
<gene>
    <name evidence="15" type="ORF">BWQ96_02982</name>
</gene>
<dbReference type="PIRSF" id="PIRSF500210">
    <property type="entry name" value="FBPtase"/>
    <property type="match status" value="1"/>
</dbReference>
<evidence type="ECO:0000256" key="8">
    <source>
        <dbReference type="ARBA" id="ARBA00022842"/>
    </source>
</evidence>
<dbReference type="Gene3D" id="3.40.190.80">
    <property type="match status" value="1"/>
</dbReference>
<comment type="caution">
    <text evidence="15">The sequence shown here is derived from an EMBL/GenBank/DDBJ whole genome shotgun (WGS) entry which is preliminary data.</text>
</comment>
<dbReference type="Pfam" id="PF18913">
    <property type="entry name" value="FBPase_C"/>
    <property type="match status" value="1"/>
</dbReference>
<dbReference type="AlphaFoldDB" id="A0A2V3IZU9"/>
<evidence type="ECO:0000256" key="12">
    <source>
        <dbReference type="RuleBase" id="RU000508"/>
    </source>
</evidence>
<keyword evidence="9 12" id="KW-0119">Carbohydrate metabolism</keyword>
<comment type="cofactor">
    <cofactor evidence="2">
        <name>Mg(2+)</name>
        <dbReference type="ChEBI" id="CHEBI:18420"/>
    </cofactor>
</comment>
<evidence type="ECO:0000256" key="11">
    <source>
        <dbReference type="ARBA" id="ARBA00032973"/>
    </source>
</evidence>
<comment type="pathway">
    <text evidence="10">Carbohydrate biosynthesis.</text>
</comment>
<keyword evidence="6" id="KW-0479">Metal-binding</keyword>
<dbReference type="Pfam" id="PF00316">
    <property type="entry name" value="FBPase"/>
    <property type="match status" value="1"/>
</dbReference>
<dbReference type="GO" id="GO:0005986">
    <property type="term" value="P:sucrose biosynthetic process"/>
    <property type="evidence" value="ECO:0007669"/>
    <property type="project" value="TreeGrafter"/>
</dbReference>
<organism evidence="15 16">
    <name type="scientific">Gracilariopsis chorda</name>
    <dbReference type="NCBI Taxonomy" id="448386"/>
    <lineage>
        <taxon>Eukaryota</taxon>
        <taxon>Rhodophyta</taxon>
        <taxon>Florideophyceae</taxon>
        <taxon>Rhodymeniophycidae</taxon>
        <taxon>Gracilariales</taxon>
        <taxon>Gracilariaceae</taxon>
        <taxon>Gracilariopsis</taxon>
    </lineage>
</organism>
<dbReference type="STRING" id="448386.A0A2V3IZU9"/>
<evidence type="ECO:0000256" key="9">
    <source>
        <dbReference type="ARBA" id="ARBA00023277"/>
    </source>
</evidence>
<dbReference type="InterPro" id="IPR000146">
    <property type="entry name" value="FBPase_class-1"/>
</dbReference>
<dbReference type="InterPro" id="IPR044015">
    <property type="entry name" value="FBPase_C_dom"/>
</dbReference>
<proteinExistence type="inferred from homology"/>
<evidence type="ECO:0000256" key="7">
    <source>
        <dbReference type="ARBA" id="ARBA00022801"/>
    </source>
</evidence>
<name>A0A2V3IZU9_9FLOR</name>
<dbReference type="OrthoDB" id="3855at2759"/>
<keyword evidence="7 12" id="KW-0378">Hydrolase</keyword>
<dbReference type="InterPro" id="IPR028343">
    <property type="entry name" value="FBPtase"/>
</dbReference>
<dbReference type="CDD" id="cd00354">
    <property type="entry name" value="FBPase"/>
    <property type="match status" value="1"/>
</dbReference>
<keyword evidence="8" id="KW-0460">Magnesium</keyword>
<protein>
    <recommendedName>
        <fullName evidence="5">fructose-bisphosphatase</fullName>
        <ecNumber evidence="5">3.1.3.11</ecNumber>
    </recommendedName>
    <alternativeName>
        <fullName evidence="11">D-fructose-1,6-bisphosphate 1-phosphohydrolase</fullName>
    </alternativeName>
</protein>
<dbReference type="GO" id="GO:0042132">
    <property type="term" value="F:fructose 1,6-bisphosphate 1-phosphatase activity"/>
    <property type="evidence" value="ECO:0007669"/>
    <property type="project" value="UniProtKB-EC"/>
</dbReference>
<comment type="subunit">
    <text evidence="4">Homotetramer.</text>
</comment>
<feature type="domain" description="Fructose-1-6-bisphosphatase class 1 C-terminal" evidence="14">
    <location>
        <begin position="233"/>
        <end position="362"/>
    </location>
</feature>
<evidence type="ECO:0000259" key="14">
    <source>
        <dbReference type="Pfam" id="PF18913"/>
    </source>
</evidence>
<comment type="catalytic activity">
    <reaction evidence="1">
        <text>beta-D-fructose 1,6-bisphosphate + H2O = beta-D-fructose 6-phosphate + phosphate</text>
        <dbReference type="Rhea" id="RHEA:11064"/>
        <dbReference type="ChEBI" id="CHEBI:15377"/>
        <dbReference type="ChEBI" id="CHEBI:32966"/>
        <dbReference type="ChEBI" id="CHEBI:43474"/>
        <dbReference type="ChEBI" id="CHEBI:57634"/>
        <dbReference type="EC" id="3.1.3.11"/>
    </reaction>
</comment>
<comment type="similarity">
    <text evidence="3 12">Belongs to the FBPase class 1 family.</text>
</comment>
<dbReference type="EMBL" id="NBIV01000027">
    <property type="protein sequence ID" value="PXF47207.1"/>
    <property type="molecule type" value="Genomic_DNA"/>
</dbReference>
<dbReference type="Proteomes" id="UP000247409">
    <property type="component" value="Unassembled WGS sequence"/>
</dbReference>
<dbReference type="GO" id="GO:0006094">
    <property type="term" value="P:gluconeogenesis"/>
    <property type="evidence" value="ECO:0007669"/>
    <property type="project" value="TreeGrafter"/>
</dbReference>
<evidence type="ECO:0000256" key="1">
    <source>
        <dbReference type="ARBA" id="ARBA00001273"/>
    </source>
</evidence>
<dbReference type="GO" id="GO:0005829">
    <property type="term" value="C:cytosol"/>
    <property type="evidence" value="ECO:0007669"/>
    <property type="project" value="TreeGrafter"/>
</dbReference>
<evidence type="ECO:0000256" key="10">
    <source>
        <dbReference type="ARBA" id="ARBA00024331"/>
    </source>
</evidence>
<dbReference type="EC" id="3.1.3.11" evidence="5"/>
<dbReference type="GO" id="GO:0046872">
    <property type="term" value="F:metal ion binding"/>
    <property type="evidence" value="ECO:0007669"/>
    <property type="project" value="UniProtKB-KW"/>
</dbReference>
<dbReference type="PANTHER" id="PTHR11556:SF1">
    <property type="entry name" value="FRUCTOSE-BISPHOSPHATASE"/>
    <property type="match status" value="1"/>
</dbReference>
<evidence type="ECO:0000259" key="13">
    <source>
        <dbReference type="Pfam" id="PF00316"/>
    </source>
</evidence>
<dbReference type="PROSITE" id="PS00124">
    <property type="entry name" value="FBPASE"/>
    <property type="match status" value="1"/>
</dbReference>
<dbReference type="InterPro" id="IPR020548">
    <property type="entry name" value="Fructose_bisphosphatase_AS"/>
</dbReference>
<evidence type="ECO:0000313" key="16">
    <source>
        <dbReference type="Proteomes" id="UP000247409"/>
    </source>
</evidence>
<evidence type="ECO:0000256" key="4">
    <source>
        <dbReference type="ARBA" id="ARBA00011881"/>
    </source>
</evidence>
<dbReference type="GO" id="GO:0006000">
    <property type="term" value="P:fructose metabolic process"/>
    <property type="evidence" value="ECO:0007669"/>
    <property type="project" value="TreeGrafter"/>
</dbReference>
<dbReference type="PIRSF" id="PIRSF000904">
    <property type="entry name" value="FBPtase_SBPase"/>
    <property type="match status" value="1"/>
</dbReference>
<dbReference type="GO" id="GO:0006002">
    <property type="term" value="P:fructose 6-phosphate metabolic process"/>
    <property type="evidence" value="ECO:0007669"/>
    <property type="project" value="TreeGrafter"/>
</dbReference>
<evidence type="ECO:0000256" key="5">
    <source>
        <dbReference type="ARBA" id="ARBA00013093"/>
    </source>
</evidence>
<sequence>MEPQEAAVEGTTLSQYLLNVARERVNSLEGEVRHSVPDTLFAKRGGQDGVLDLVTLLQSIKLAIKSVGSLVRSAGIPGSGVTVPQERGKEGDIANGSRLLCQELNAHANQIWINALLYSQRSCVLVSEELPDPVIVQEDMQGKYAVVFDPLTGLSDPPAQNMGAIFGIFRQLSGGNPGIVDVMQPARNLVAAGYALYGACTVLMFSAGYGAQQFVLDTSLNEFILTEPNVTLPYSGAIYSINEGYAAEYDSETQEMLKCLKAEPAMDGRSRTCRYIGSMVADIHRTFKKGGIFMYPPHQRGFPNGRLKLLYEAGPMAYLVSQAGGQASTGTEHIIDIVPDSIHTRVPVFLGSEDDVNFATGFYNKKAPWGRSDQDPMFMLRRTLSREEKKRELPKSNTPRASDVVDDGIIAFHIG</sequence>
<evidence type="ECO:0000256" key="3">
    <source>
        <dbReference type="ARBA" id="ARBA00010941"/>
    </source>
</evidence>
<dbReference type="PRINTS" id="PR00115">
    <property type="entry name" value="F16BPHPHTASE"/>
</dbReference>
<dbReference type="SUPFAM" id="SSF56655">
    <property type="entry name" value="Carbohydrate phosphatase"/>
    <property type="match status" value="1"/>
</dbReference>
<dbReference type="GO" id="GO:0030388">
    <property type="term" value="P:fructose 1,6-bisphosphate metabolic process"/>
    <property type="evidence" value="ECO:0007669"/>
    <property type="project" value="TreeGrafter"/>
</dbReference>
<keyword evidence="16" id="KW-1185">Reference proteome</keyword>